<dbReference type="InterPro" id="IPR011009">
    <property type="entry name" value="Kinase-like_dom_sf"/>
</dbReference>
<comment type="catalytic activity">
    <reaction evidence="9">
        <text>L-threonyl-[protein] + ATP = O-phospho-L-threonyl-[protein] + ADP + H(+)</text>
        <dbReference type="Rhea" id="RHEA:46608"/>
        <dbReference type="Rhea" id="RHEA-COMP:11060"/>
        <dbReference type="Rhea" id="RHEA-COMP:11605"/>
        <dbReference type="ChEBI" id="CHEBI:15378"/>
        <dbReference type="ChEBI" id="CHEBI:30013"/>
        <dbReference type="ChEBI" id="CHEBI:30616"/>
        <dbReference type="ChEBI" id="CHEBI:61977"/>
        <dbReference type="ChEBI" id="CHEBI:456216"/>
        <dbReference type="EC" id="2.7.11.1"/>
    </reaction>
</comment>
<evidence type="ECO:0000256" key="1">
    <source>
        <dbReference type="ARBA" id="ARBA00004167"/>
    </source>
</evidence>
<evidence type="ECO:0000313" key="17">
    <source>
        <dbReference type="EMBL" id="RDX78378.1"/>
    </source>
</evidence>
<dbReference type="GO" id="GO:0048544">
    <property type="term" value="P:recognition of pollen"/>
    <property type="evidence" value="ECO:0007669"/>
    <property type="project" value="InterPro"/>
</dbReference>
<accession>A0A371FJ78</accession>
<feature type="non-terminal residue" evidence="17">
    <location>
        <position position="1053"/>
    </location>
</feature>
<name>A0A371FJ78_MUCPR</name>
<reference evidence="17" key="1">
    <citation type="submission" date="2018-05" db="EMBL/GenBank/DDBJ databases">
        <title>Draft genome of Mucuna pruriens seed.</title>
        <authorList>
            <person name="Nnadi N.E."/>
            <person name="Vos R."/>
            <person name="Hasami M.H."/>
            <person name="Devisetty U.K."/>
            <person name="Aguiy J.C."/>
        </authorList>
    </citation>
    <scope>NUCLEOTIDE SEQUENCE [LARGE SCALE GENOMIC DNA]</scope>
    <source>
        <strain evidence="17">JCA_2017</strain>
    </source>
</reference>
<dbReference type="InterPro" id="IPR000719">
    <property type="entry name" value="Prot_kinase_dom"/>
</dbReference>
<feature type="domain" description="Protein kinase" evidence="13">
    <location>
        <begin position="215"/>
        <end position="594"/>
    </location>
</feature>
<evidence type="ECO:0000256" key="3">
    <source>
        <dbReference type="ARBA" id="ARBA00022692"/>
    </source>
</evidence>
<dbReference type="PANTHER" id="PTHR47974">
    <property type="entry name" value="OS07G0415500 PROTEIN"/>
    <property type="match status" value="1"/>
</dbReference>
<dbReference type="EC" id="2.7.11.1" evidence="2"/>
<keyword evidence="18" id="KW-1185">Reference proteome</keyword>
<sequence length="1053" mass="120309">VTLFFTIASFFPIFIFPIKIEQGLLPLGGDPRRRRYCLTKPNVLRWFLPSPRKRLLLCHMVKRPSFSQQRHCGLDGKPRTTPLKAFLLNTGNIVLLDAAQITTWSSNTASQAPLKLYLQDDRNLVLCDLQRTILWQSFDSPTDTLLPGQYLTRYTQLVSSRSITNHSSGFYKLLFDDDNVLRLIYDGPDVSSQYWPLPWVLVWQTGRFNYNSSRLAVLNSLGNFTSSDNYTFSTNDRGMVMPRRLTLDSDGNIRVYSRNEALKKWYVSREVIFDTCTIHGICGANSFCNYDPKGEGDARYRVKNHSDWSYGCEPVFDFTCKGNGSTFLEIQGVEFYGYDNSYIQNSTYVKCVDFQYRYDGDKGSDCYAKLQLRNGSLKTSKEESVIICFRNDLLFDNLGFLDDLEPAKRYNIALGMARVLAYLHEECLEWILHCDIKPQNILLDASYQPKVADFGLSKLLNRNNLNNSSFSMIRGTRGYMAPEWVSNLAITSKVDVYSCGIVLMEMLTGESPKAGVQNIDGEESYNGRLVTWVREKRSGTSWLKHIIDPAIKSNYDECKMNLLATVALECVEEDKDARPTMKQVGSSLSVEKYADDLIVSPNKMFCAGFFQVGLNAFSFAIWFNDPHSHNNTTVVWMANREQPVNGRLSKLSLLNTGNIVLLDAAQITTWSSNTVSQTPVKLYLQDDGNLVLRHRQQIILWQSFDSPTDTLLPGQYLTRYTQLVSSRSITDHSSGFYRLLFDDDNVLRLIYDGLDVSSQYWPQPWVLVWQTGRFNYNSCRYAVLNSLGIFTSSDNYTFSTNDHGMVMPRRLTLDSDGNIRVYSRNEASKKWYVSWQVISDTCTIHGICGVNSTCNYDPKTGRRCSCLPGYRVKNHSDWSYGCEPKFDLTCNGNESTFLEMQGVEFYDYDSNYVPNSTYMNCVNLCLQDCKCIGFQYRYDGDKGYSSCFTKLQLLNGRRSPSFTGTIYLRLPNSNNFSGEESVNAYDHFCSVQLPKDYVRKLENRLVKFFLWLATAVGGLEMVCLLIWGFLIRTRQKTGADQQGYHLAAVGFRK</sequence>
<evidence type="ECO:0000256" key="5">
    <source>
        <dbReference type="ARBA" id="ARBA00022989"/>
    </source>
</evidence>
<evidence type="ECO:0000256" key="12">
    <source>
        <dbReference type="SAM" id="Phobius"/>
    </source>
</evidence>
<feature type="transmembrane region" description="Helical" evidence="12">
    <location>
        <begin position="1008"/>
        <end position="1031"/>
    </location>
</feature>
<organism evidence="17 18">
    <name type="scientific">Mucuna pruriens</name>
    <name type="common">Velvet bean</name>
    <name type="synonym">Dolichos pruriens</name>
    <dbReference type="NCBI Taxonomy" id="157652"/>
    <lineage>
        <taxon>Eukaryota</taxon>
        <taxon>Viridiplantae</taxon>
        <taxon>Streptophyta</taxon>
        <taxon>Embryophyta</taxon>
        <taxon>Tracheophyta</taxon>
        <taxon>Spermatophyta</taxon>
        <taxon>Magnoliopsida</taxon>
        <taxon>eudicotyledons</taxon>
        <taxon>Gunneridae</taxon>
        <taxon>Pentapetalae</taxon>
        <taxon>rosids</taxon>
        <taxon>fabids</taxon>
        <taxon>Fabales</taxon>
        <taxon>Fabaceae</taxon>
        <taxon>Papilionoideae</taxon>
        <taxon>50 kb inversion clade</taxon>
        <taxon>NPAAA clade</taxon>
        <taxon>indigoferoid/millettioid clade</taxon>
        <taxon>Phaseoleae</taxon>
        <taxon>Mucuna</taxon>
    </lineage>
</organism>
<dbReference type="GO" id="GO:0004674">
    <property type="term" value="F:protein serine/threonine kinase activity"/>
    <property type="evidence" value="ECO:0007669"/>
    <property type="project" value="UniProtKB-EC"/>
</dbReference>
<dbReference type="SUPFAM" id="SSF51110">
    <property type="entry name" value="alpha-D-mannose-specific plant lectins"/>
    <property type="match status" value="2"/>
</dbReference>
<dbReference type="SUPFAM" id="SSF56112">
    <property type="entry name" value="Protein kinase-like (PK-like)"/>
    <property type="match status" value="1"/>
</dbReference>
<evidence type="ECO:0000256" key="7">
    <source>
        <dbReference type="ARBA" id="ARBA00023157"/>
    </source>
</evidence>
<dbReference type="InterPro" id="IPR036426">
    <property type="entry name" value="Bulb-type_lectin_dom_sf"/>
</dbReference>
<keyword evidence="17" id="KW-0675">Receptor</keyword>
<dbReference type="Pfam" id="PF00954">
    <property type="entry name" value="S_locus_glycop"/>
    <property type="match status" value="2"/>
</dbReference>
<evidence type="ECO:0000256" key="4">
    <source>
        <dbReference type="ARBA" id="ARBA00022729"/>
    </source>
</evidence>
<comment type="catalytic activity">
    <reaction evidence="10">
        <text>L-seryl-[protein] + ATP = O-phospho-L-seryl-[protein] + ADP + H(+)</text>
        <dbReference type="Rhea" id="RHEA:17989"/>
        <dbReference type="Rhea" id="RHEA-COMP:9863"/>
        <dbReference type="Rhea" id="RHEA-COMP:11604"/>
        <dbReference type="ChEBI" id="CHEBI:15378"/>
        <dbReference type="ChEBI" id="CHEBI:29999"/>
        <dbReference type="ChEBI" id="CHEBI:30616"/>
        <dbReference type="ChEBI" id="CHEBI:83421"/>
        <dbReference type="ChEBI" id="CHEBI:456216"/>
        <dbReference type="EC" id="2.7.11.1"/>
    </reaction>
</comment>
<comment type="subcellular location">
    <subcellularLocation>
        <location evidence="1">Membrane</location>
        <topology evidence="1">Single-pass membrane protein</topology>
    </subcellularLocation>
</comment>
<dbReference type="GO" id="GO:0016020">
    <property type="term" value="C:membrane"/>
    <property type="evidence" value="ECO:0007669"/>
    <property type="project" value="UniProtKB-SubCell"/>
</dbReference>
<dbReference type="Pfam" id="PF01453">
    <property type="entry name" value="B_lectin"/>
    <property type="match status" value="2"/>
</dbReference>
<evidence type="ECO:0000259" key="13">
    <source>
        <dbReference type="PROSITE" id="PS50011"/>
    </source>
</evidence>
<dbReference type="PANTHER" id="PTHR47974:SF3">
    <property type="entry name" value="RECEPTOR-LIKE SERINE_THREONINE-PROTEIN KINASE"/>
    <property type="match status" value="1"/>
</dbReference>
<keyword evidence="4" id="KW-0732">Signal</keyword>
<evidence type="ECO:0000256" key="9">
    <source>
        <dbReference type="ARBA" id="ARBA00047899"/>
    </source>
</evidence>
<proteinExistence type="predicted"/>
<dbReference type="PROSITE" id="PS00108">
    <property type="entry name" value="PROTEIN_KINASE_ST"/>
    <property type="match status" value="1"/>
</dbReference>
<dbReference type="FunFam" id="1.10.510.10:FF:000537">
    <property type="entry name" value="Putative receptor-like protein kinase"/>
    <property type="match status" value="1"/>
</dbReference>
<keyword evidence="3 12" id="KW-0812">Transmembrane</keyword>
<comment type="caution">
    <text evidence="17">The sequence shown here is derived from an EMBL/GenBank/DDBJ whole genome shotgun (WGS) entry which is preliminary data.</text>
</comment>
<comment type="caution">
    <text evidence="11">Lacks conserved residue(s) required for the propagation of feature annotation.</text>
</comment>
<dbReference type="GO" id="GO:0005524">
    <property type="term" value="F:ATP binding"/>
    <property type="evidence" value="ECO:0007669"/>
    <property type="project" value="InterPro"/>
</dbReference>
<evidence type="ECO:0000259" key="14">
    <source>
        <dbReference type="PROSITE" id="PS50026"/>
    </source>
</evidence>
<dbReference type="OrthoDB" id="1427077at2759"/>
<evidence type="ECO:0000313" key="18">
    <source>
        <dbReference type="Proteomes" id="UP000257109"/>
    </source>
</evidence>
<keyword evidence="11" id="KW-0245">EGF-like domain</keyword>
<evidence type="ECO:0000256" key="2">
    <source>
        <dbReference type="ARBA" id="ARBA00012513"/>
    </source>
</evidence>
<gene>
    <name evidence="17" type="primary">PK1</name>
    <name evidence="17" type="ORF">CR513_41353</name>
</gene>
<dbReference type="PROSITE" id="PS50026">
    <property type="entry name" value="EGF_3"/>
    <property type="match status" value="1"/>
</dbReference>
<dbReference type="SMART" id="SM00108">
    <property type="entry name" value="B_lectin"/>
    <property type="match status" value="2"/>
</dbReference>
<dbReference type="PROSITE" id="PS50927">
    <property type="entry name" value="BULB_LECTIN"/>
    <property type="match status" value="1"/>
</dbReference>
<dbReference type="FunFam" id="2.90.10.10:FF:000015">
    <property type="entry name" value="Serine/threonine-protein kinase"/>
    <property type="match status" value="2"/>
</dbReference>
<dbReference type="Pfam" id="PF00069">
    <property type="entry name" value="Pkinase"/>
    <property type="match status" value="1"/>
</dbReference>
<dbReference type="STRING" id="157652.A0A371FJ78"/>
<dbReference type="CDD" id="cd01098">
    <property type="entry name" value="PAN_AP_plant"/>
    <property type="match status" value="1"/>
</dbReference>
<feature type="non-terminal residue" evidence="17">
    <location>
        <position position="1"/>
    </location>
</feature>
<protein>
    <recommendedName>
        <fullName evidence="2">non-specific serine/threonine protein kinase</fullName>
        <ecNumber evidence="2">2.7.11.1</ecNumber>
    </recommendedName>
</protein>
<evidence type="ECO:0000256" key="11">
    <source>
        <dbReference type="PROSITE-ProRule" id="PRU00076"/>
    </source>
</evidence>
<evidence type="ECO:0000259" key="16">
    <source>
        <dbReference type="PROSITE" id="PS50948"/>
    </source>
</evidence>
<dbReference type="AlphaFoldDB" id="A0A371FJ78"/>
<dbReference type="InterPro" id="IPR000742">
    <property type="entry name" value="EGF"/>
</dbReference>
<dbReference type="Gene3D" id="1.10.510.10">
    <property type="entry name" value="Transferase(Phosphotransferase) domain 1"/>
    <property type="match status" value="1"/>
</dbReference>
<feature type="domain" description="Bulb-type lectin" evidence="15">
    <location>
        <begin position="583"/>
        <end position="705"/>
    </location>
</feature>
<feature type="domain" description="Apple" evidence="16">
    <location>
        <begin position="890"/>
        <end position="971"/>
    </location>
</feature>
<keyword evidence="17" id="KW-0418">Kinase</keyword>
<feature type="domain" description="EGF-like" evidence="14">
    <location>
        <begin position="838"/>
        <end position="876"/>
    </location>
</feature>
<evidence type="ECO:0000256" key="10">
    <source>
        <dbReference type="ARBA" id="ARBA00048679"/>
    </source>
</evidence>
<dbReference type="SMART" id="SM00220">
    <property type="entry name" value="S_TKc"/>
    <property type="match status" value="1"/>
</dbReference>
<keyword evidence="7" id="KW-1015">Disulfide bond</keyword>
<dbReference type="CDD" id="cd00028">
    <property type="entry name" value="B_lectin"/>
    <property type="match status" value="1"/>
</dbReference>
<evidence type="ECO:0000256" key="6">
    <source>
        <dbReference type="ARBA" id="ARBA00023136"/>
    </source>
</evidence>
<evidence type="ECO:0000259" key="15">
    <source>
        <dbReference type="PROSITE" id="PS50927"/>
    </source>
</evidence>
<evidence type="ECO:0000256" key="8">
    <source>
        <dbReference type="ARBA" id="ARBA00023180"/>
    </source>
</evidence>
<dbReference type="PROSITE" id="PS50948">
    <property type="entry name" value="PAN"/>
    <property type="match status" value="1"/>
</dbReference>
<dbReference type="InterPro" id="IPR000858">
    <property type="entry name" value="S_locus_glycoprot_dom"/>
</dbReference>
<keyword evidence="17" id="KW-0808">Transferase</keyword>
<keyword evidence="5 12" id="KW-1133">Transmembrane helix</keyword>
<dbReference type="InterPro" id="IPR001480">
    <property type="entry name" value="Bulb-type_lectin_dom"/>
</dbReference>
<dbReference type="InterPro" id="IPR008271">
    <property type="entry name" value="Ser/Thr_kinase_AS"/>
</dbReference>
<dbReference type="PROSITE" id="PS50011">
    <property type="entry name" value="PROTEIN_KINASE_DOM"/>
    <property type="match status" value="1"/>
</dbReference>
<keyword evidence="6 12" id="KW-0472">Membrane</keyword>
<dbReference type="EMBL" id="QJKJ01008886">
    <property type="protein sequence ID" value="RDX78378.1"/>
    <property type="molecule type" value="Genomic_DNA"/>
</dbReference>
<dbReference type="FunFam" id="2.90.10.10:FF:000017">
    <property type="entry name" value="Putative receptor protein kinase ZmPK1"/>
    <property type="match status" value="1"/>
</dbReference>
<dbReference type="Proteomes" id="UP000257109">
    <property type="component" value="Unassembled WGS sequence"/>
</dbReference>
<keyword evidence="8" id="KW-0325">Glycoprotein</keyword>
<dbReference type="InterPro" id="IPR003609">
    <property type="entry name" value="Pan_app"/>
</dbReference>
<dbReference type="Gene3D" id="2.90.10.10">
    <property type="entry name" value="Bulb-type lectin domain"/>
    <property type="match status" value="4"/>
</dbReference>